<accession>A0ABV4J2W5</accession>
<comment type="caution">
    <text evidence="1">The sequence shown here is derived from an EMBL/GenBank/DDBJ whole genome shotgun (WGS) entry which is preliminary data.</text>
</comment>
<evidence type="ECO:0000313" key="1">
    <source>
        <dbReference type="EMBL" id="MEZ3181260.1"/>
    </source>
</evidence>
<sequence length="70" mass="7413">MTNVASDIEAGEAVVSGTGAVESTRLKALKKENAEPKRANEILKTSASFFAAELDRPHTPVAFIDAAGRR</sequence>
<proteinExistence type="predicted"/>
<dbReference type="Proteomes" id="UP001567537">
    <property type="component" value="Unassembled WGS sequence"/>
</dbReference>
<dbReference type="RefSeq" id="WP_371240622.1">
    <property type="nucleotide sequence ID" value="NZ_JAHWZY010000024.1"/>
</dbReference>
<evidence type="ECO:0000313" key="2">
    <source>
        <dbReference type="Proteomes" id="UP001567537"/>
    </source>
</evidence>
<organism evidence="1 2">
    <name type="scientific">Streptomyces pimonensis</name>
    <dbReference type="NCBI Taxonomy" id="2860288"/>
    <lineage>
        <taxon>Bacteria</taxon>
        <taxon>Bacillati</taxon>
        <taxon>Actinomycetota</taxon>
        <taxon>Actinomycetes</taxon>
        <taxon>Kitasatosporales</taxon>
        <taxon>Streptomycetaceae</taxon>
        <taxon>Streptomyces</taxon>
    </lineage>
</organism>
<gene>
    <name evidence="1" type="ORF">KYY02_21990</name>
</gene>
<keyword evidence="2" id="KW-1185">Reference proteome</keyword>
<dbReference type="EMBL" id="JAHWZY010000024">
    <property type="protein sequence ID" value="MEZ3181260.1"/>
    <property type="molecule type" value="Genomic_DNA"/>
</dbReference>
<reference evidence="1 2" key="1">
    <citation type="journal article" date="2021" name="Res Sq">
        <title>Streptomyces Pimoensis sp. nov., Isolated From the Taklimakan Desert in Xinjiang, China.</title>
        <authorList>
            <person name="Zhang P."/>
            <person name="Luo X."/>
            <person name="Luo X."/>
            <person name="Liu Z."/>
            <person name="Xia Z."/>
            <person name="Wan C."/>
            <person name="zhang L."/>
        </authorList>
    </citation>
    <scope>NUCLEOTIDE SEQUENCE [LARGE SCALE GENOMIC DNA]</scope>
    <source>
        <strain evidence="1 2">TRM75549</strain>
    </source>
</reference>
<protein>
    <submittedName>
        <fullName evidence="1">Uncharacterized protein</fullName>
    </submittedName>
</protein>
<name>A0ABV4J2W5_9ACTN</name>